<sequence>MTSHTASQDTRPLTLFCAFALKQAVQDVILPAFARAGGVPVEAVFEPTFRLLTRIEAGARPDVMAGITGSLADLAAANILTAPRPAARTGVGLAVAPNAPIPDISTVDAFIAAVTSARSVAYSRSGPSGIYFAGLLERLGIAKQVKARATVIDAGPTAVALLDGRADIAIHQLSELVLVPEAKIVGPLPESVQEYTDFSTAVGSEASGIPGAAALRDFLHSPQALAAYVANGLEPA</sequence>
<evidence type="ECO:0000313" key="2">
    <source>
        <dbReference type="Proteomes" id="UP000464186"/>
    </source>
</evidence>
<dbReference type="Pfam" id="PF13531">
    <property type="entry name" value="SBP_bac_11"/>
    <property type="match status" value="1"/>
</dbReference>
<accession>A0A6P1NLI5</accession>
<gene>
    <name evidence="1" type="ORF">GU243_12710</name>
</gene>
<protein>
    <submittedName>
        <fullName evidence="1">Solute-binding protein</fullName>
    </submittedName>
</protein>
<dbReference type="GO" id="GO:0030973">
    <property type="term" value="F:molybdate ion binding"/>
    <property type="evidence" value="ECO:0007669"/>
    <property type="project" value="TreeGrafter"/>
</dbReference>
<dbReference type="PANTHER" id="PTHR30632">
    <property type="entry name" value="MOLYBDATE-BINDING PERIPLASMIC PROTEIN"/>
    <property type="match status" value="1"/>
</dbReference>
<name>A0A6P1NLI5_9MICC</name>
<dbReference type="Proteomes" id="UP000464186">
    <property type="component" value="Chromosome"/>
</dbReference>
<reference evidence="1 2" key="1">
    <citation type="submission" date="2020-01" db="EMBL/GenBank/DDBJ databases">
        <title>Pseudarthrobacter psychrotolerans sp. nov., isolated from antarctic soil.</title>
        <authorList>
            <person name="Shin Y."/>
            <person name="Park W."/>
        </authorList>
    </citation>
    <scope>NUCLEOTIDE SEQUENCE [LARGE SCALE GENOMIC DNA]</scope>
    <source>
        <strain evidence="1 2">YJ56</strain>
    </source>
</reference>
<dbReference type="GO" id="GO:0015689">
    <property type="term" value="P:molybdate ion transport"/>
    <property type="evidence" value="ECO:0007669"/>
    <property type="project" value="TreeGrafter"/>
</dbReference>
<dbReference type="KEGG" id="psey:GU243_12710"/>
<dbReference type="AlphaFoldDB" id="A0A6P1NLI5"/>
<evidence type="ECO:0000313" key="1">
    <source>
        <dbReference type="EMBL" id="QHK20449.1"/>
    </source>
</evidence>
<organism evidence="1 2">
    <name type="scientific">Pseudarthrobacter psychrotolerans</name>
    <dbReference type="NCBI Taxonomy" id="2697569"/>
    <lineage>
        <taxon>Bacteria</taxon>
        <taxon>Bacillati</taxon>
        <taxon>Actinomycetota</taxon>
        <taxon>Actinomycetes</taxon>
        <taxon>Micrococcales</taxon>
        <taxon>Micrococcaceae</taxon>
        <taxon>Pseudarthrobacter</taxon>
    </lineage>
</organism>
<dbReference type="EMBL" id="CP047898">
    <property type="protein sequence ID" value="QHK20449.1"/>
    <property type="molecule type" value="Genomic_DNA"/>
</dbReference>
<dbReference type="Gene3D" id="3.40.190.10">
    <property type="entry name" value="Periplasmic binding protein-like II"/>
    <property type="match status" value="2"/>
</dbReference>
<dbReference type="PANTHER" id="PTHR30632:SF11">
    <property type="entry name" value="BLR4797 PROTEIN"/>
    <property type="match status" value="1"/>
</dbReference>
<keyword evidence="2" id="KW-1185">Reference proteome</keyword>
<proteinExistence type="predicted"/>
<dbReference type="SUPFAM" id="SSF53850">
    <property type="entry name" value="Periplasmic binding protein-like II"/>
    <property type="match status" value="1"/>
</dbReference>
<dbReference type="InterPro" id="IPR050682">
    <property type="entry name" value="ModA/WtpA"/>
</dbReference>